<proteinExistence type="predicted"/>
<evidence type="ECO:0000313" key="3">
    <source>
        <dbReference type="Proteomes" id="UP000243904"/>
    </source>
</evidence>
<evidence type="ECO:0000259" key="1">
    <source>
        <dbReference type="Pfam" id="PF00587"/>
    </source>
</evidence>
<dbReference type="EMBL" id="LT629750">
    <property type="protein sequence ID" value="SDT20631.1"/>
    <property type="molecule type" value="Genomic_DNA"/>
</dbReference>
<dbReference type="Proteomes" id="UP000243904">
    <property type="component" value="Chromosome I"/>
</dbReference>
<dbReference type="GO" id="GO:0005524">
    <property type="term" value="F:ATP binding"/>
    <property type="evidence" value="ECO:0007669"/>
    <property type="project" value="InterPro"/>
</dbReference>
<protein>
    <submittedName>
        <fullName evidence="2">tRNA synthetase class II core domain (G, H, P, S and T)</fullName>
    </submittedName>
</protein>
<feature type="domain" description="Aminoacyl-tRNA synthetase class II (G/ P/ S/T)" evidence="1">
    <location>
        <begin position="124"/>
        <end position="291"/>
    </location>
</feature>
<keyword evidence="2" id="KW-0030">Aminoacyl-tRNA synthetase</keyword>
<dbReference type="CDD" id="cd00670">
    <property type="entry name" value="Gly_His_Pro_Ser_Thr_tRS_core"/>
    <property type="match status" value="1"/>
</dbReference>
<dbReference type="InterPro" id="IPR002314">
    <property type="entry name" value="aa-tRNA-synt_IIb"/>
</dbReference>
<dbReference type="AlphaFoldDB" id="A0A1H1YGX6"/>
<dbReference type="Gene3D" id="3.30.930.10">
    <property type="entry name" value="Bira Bifunctional Protein, Domain 2"/>
    <property type="match status" value="1"/>
</dbReference>
<dbReference type="NCBIfam" id="NF005479">
    <property type="entry name" value="PRK07080.1"/>
    <property type="match status" value="1"/>
</dbReference>
<sequence length="314" mass="35001">MNITIRTIPSETAQQAADPLDHLADVLFHKMGTDGVYARTALYEDMVERLAALITRHREPDTEVMRFPPVMNRGQLEKSGYLKSFPNLLGCVCGLHGTEREIHSAVSRFDAGGDWTTSLSPADLVLSPAACYPVYPIAAARGPLPSGGLRFDVAADCFRREPSRHLDRLQSFRMREYVCIGNPDDVSDFRERWMVRAQAIARDLGLTFRVDYASDPFFGRVGQMKAVSQKQQSLKFELLVPLRSEEQPTACMSFNYHRDHFGTTWGITDANGEPAHTGCVAFGMDRLAVAMFHTHGTDVAKWPADLRKLLGLAP</sequence>
<keyword evidence="2" id="KW-0436">Ligase</keyword>
<dbReference type="SUPFAM" id="SSF55681">
    <property type="entry name" value="Class II aaRS and biotin synthetases"/>
    <property type="match status" value="1"/>
</dbReference>
<name>A0A1H1YGX6_9BRAD</name>
<evidence type="ECO:0000313" key="2">
    <source>
        <dbReference type="EMBL" id="SDT20631.1"/>
    </source>
</evidence>
<dbReference type="GO" id="GO:0006418">
    <property type="term" value="P:tRNA aminoacylation for protein translation"/>
    <property type="evidence" value="ECO:0007669"/>
    <property type="project" value="InterPro"/>
</dbReference>
<dbReference type="RefSeq" id="WP_146689066.1">
    <property type="nucleotide sequence ID" value="NZ_LT629750.1"/>
</dbReference>
<dbReference type="InterPro" id="IPR045864">
    <property type="entry name" value="aa-tRNA-synth_II/BPL/LPL"/>
</dbReference>
<dbReference type="Pfam" id="PF00587">
    <property type="entry name" value="tRNA-synt_2b"/>
    <property type="match status" value="1"/>
</dbReference>
<organism evidence="2 3">
    <name type="scientific">Bradyrhizobium canariense</name>
    <dbReference type="NCBI Taxonomy" id="255045"/>
    <lineage>
        <taxon>Bacteria</taxon>
        <taxon>Pseudomonadati</taxon>
        <taxon>Pseudomonadota</taxon>
        <taxon>Alphaproteobacteria</taxon>
        <taxon>Hyphomicrobiales</taxon>
        <taxon>Nitrobacteraceae</taxon>
        <taxon>Bradyrhizobium</taxon>
    </lineage>
</organism>
<accession>A0A1H1YGX6</accession>
<reference evidence="3" key="1">
    <citation type="submission" date="2016-10" db="EMBL/GenBank/DDBJ databases">
        <authorList>
            <person name="Varghese N."/>
            <person name="Submissions S."/>
        </authorList>
    </citation>
    <scope>NUCLEOTIDE SEQUENCE [LARGE SCALE GENOMIC DNA]</scope>
    <source>
        <strain evidence="3">GAS369</strain>
    </source>
</reference>
<keyword evidence="3" id="KW-1185">Reference proteome</keyword>
<gene>
    <name evidence="2" type="ORF">SAMN05444158_4806</name>
</gene>
<dbReference type="GO" id="GO:0004812">
    <property type="term" value="F:aminoacyl-tRNA ligase activity"/>
    <property type="evidence" value="ECO:0007669"/>
    <property type="project" value="UniProtKB-KW"/>
</dbReference>